<protein>
    <recommendedName>
        <fullName evidence="1">OAA-family lectin sugar binding domain-containing protein</fullName>
    </recommendedName>
</protein>
<dbReference type="AlphaFoldDB" id="A0A841EGG2"/>
<dbReference type="Pfam" id="PF17882">
    <property type="entry name" value="SBD"/>
    <property type="match status" value="2"/>
</dbReference>
<evidence type="ECO:0000313" key="3">
    <source>
        <dbReference type="Proteomes" id="UP000578077"/>
    </source>
</evidence>
<accession>A0A841EGG2</accession>
<gene>
    <name evidence="2" type="ORF">HNR25_002262</name>
</gene>
<organism evidence="2 3">
    <name type="scientific">Streptomonospora salina</name>
    <dbReference type="NCBI Taxonomy" id="104205"/>
    <lineage>
        <taxon>Bacteria</taxon>
        <taxon>Bacillati</taxon>
        <taxon>Actinomycetota</taxon>
        <taxon>Actinomycetes</taxon>
        <taxon>Streptosporangiales</taxon>
        <taxon>Nocardiopsidaceae</taxon>
        <taxon>Streptomonospora</taxon>
    </lineage>
</organism>
<dbReference type="RefSeq" id="WP_184634811.1">
    <property type="nucleotide sequence ID" value="NZ_BAABKT010000007.1"/>
</dbReference>
<keyword evidence="3" id="KW-1185">Reference proteome</keyword>
<dbReference type="EMBL" id="JACHLY010000001">
    <property type="protein sequence ID" value="MBB5998511.1"/>
    <property type="molecule type" value="Genomic_DNA"/>
</dbReference>
<comment type="caution">
    <text evidence="2">The sequence shown here is derived from an EMBL/GenBank/DDBJ whole genome shotgun (WGS) entry which is preliminary data.</text>
</comment>
<sequence length="337" mass="36793">MEPTFADFSVDEPHLGNAAVQYRRCTFRQNHLALDAGGDVALSFTADADADEDDDGCADIGEVTLKVTALVSKAGPSPGHAPMTVLVNGEPITSHLTVPGGGDLPQTCVFAVPGRWLRRSTNRLEVRSSLESRTELWLYRITLDPVYERGRSERAMAAAAAEQSVLRYTTRRKGSDADWEPQSTGSLVIHVDRGERSLPAQISWRSADGSESAVSFQSAMEDFHGYHRDPHGGLTEYRGRLSERWALQDGVGSAALHRFRTEEGWGGGWHRSGELRLLVDDSGTPVERITWRDQQGNSGSVAFEPGAGGFLGYYQRHNEGPIGYRGTAIADPQRAAQ</sequence>
<evidence type="ECO:0000259" key="1">
    <source>
        <dbReference type="Pfam" id="PF17882"/>
    </source>
</evidence>
<feature type="domain" description="OAA-family lectin sugar binding" evidence="1">
    <location>
        <begin position="258"/>
        <end position="328"/>
    </location>
</feature>
<name>A0A841EGG2_9ACTN</name>
<reference evidence="2 3" key="1">
    <citation type="submission" date="2020-08" db="EMBL/GenBank/DDBJ databases">
        <title>Sequencing the genomes of 1000 actinobacteria strains.</title>
        <authorList>
            <person name="Klenk H.-P."/>
        </authorList>
    </citation>
    <scope>NUCLEOTIDE SEQUENCE [LARGE SCALE GENOMIC DNA]</scope>
    <source>
        <strain evidence="2 3">DSM 44593</strain>
    </source>
</reference>
<evidence type="ECO:0000313" key="2">
    <source>
        <dbReference type="EMBL" id="MBB5998511.1"/>
    </source>
</evidence>
<proteinExistence type="predicted"/>
<dbReference type="InterPro" id="IPR040964">
    <property type="entry name" value="SBD"/>
</dbReference>
<dbReference type="Proteomes" id="UP000578077">
    <property type="component" value="Unassembled WGS sequence"/>
</dbReference>
<feature type="domain" description="OAA-family lectin sugar binding" evidence="1">
    <location>
        <begin position="168"/>
        <end position="241"/>
    </location>
</feature>